<feature type="transmembrane region" description="Helical" evidence="6">
    <location>
        <begin position="263"/>
        <end position="284"/>
    </location>
</feature>
<name>A0ABT3IFC2_9BACT</name>
<dbReference type="Pfam" id="PF07690">
    <property type="entry name" value="MFS_1"/>
    <property type="match status" value="1"/>
</dbReference>
<evidence type="ECO:0000313" key="8">
    <source>
        <dbReference type="EMBL" id="MCW3482653.1"/>
    </source>
</evidence>
<evidence type="ECO:0000256" key="1">
    <source>
        <dbReference type="ARBA" id="ARBA00004651"/>
    </source>
</evidence>
<feature type="transmembrane region" description="Helical" evidence="6">
    <location>
        <begin position="234"/>
        <end position="251"/>
    </location>
</feature>
<comment type="subcellular location">
    <subcellularLocation>
        <location evidence="1">Cell membrane</location>
        <topology evidence="1">Multi-pass membrane protein</topology>
    </subcellularLocation>
</comment>
<protein>
    <submittedName>
        <fullName evidence="8">MFS transporter</fullName>
    </submittedName>
</protein>
<feature type="transmembrane region" description="Helical" evidence="6">
    <location>
        <begin position="160"/>
        <end position="179"/>
    </location>
</feature>
<accession>A0ABT3IFC2</accession>
<keyword evidence="3 6" id="KW-0812">Transmembrane</keyword>
<dbReference type="InterPro" id="IPR020846">
    <property type="entry name" value="MFS_dom"/>
</dbReference>
<dbReference type="CDD" id="cd17324">
    <property type="entry name" value="MFS_NepI_like"/>
    <property type="match status" value="1"/>
</dbReference>
<feature type="transmembrane region" description="Helical" evidence="6">
    <location>
        <begin position="327"/>
        <end position="348"/>
    </location>
</feature>
<evidence type="ECO:0000256" key="4">
    <source>
        <dbReference type="ARBA" id="ARBA00022989"/>
    </source>
</evidence>
<evidence type="ECO:0000256" key="2">
    <source>
        <dbReference type="ARBA" id="ARBA00022475"/>
    </source>
</evidence>
<dbReference type="EMBL" id="JAPDNS010000001">
    <property type="protein sequence ID" value="MCW3482653.1"/>
    <property type="molecule type" value="Genomic_DNA"/>
</dbReference>
<feature type="transmembrane region" description="Helical" evidence="6">
    <location>
        <begin position="42"/>
        <end position="63"/>
    </location>
</feature>
<keyword evidence="9" id="KW-1185">Reference proteome</keyword>
<feature type="transmembrane region" description="Helical" evidence="6">
    <location>
        <begin position="128"/>
        <end position="154"/>
    </location>
</feature>
<comment type="caution">
    <text evidence="8">The sequence shown here is derived from an EMBL/GenBank/DDBJ whole genome shotgun (WGS) entry which is preliminary data.</text>
</comment>
<dbReference type="Proteomes" id="UP001207742">
    <property type="component" value="Unassembled WGS sequence"/>
</dbReference>
<gene>
    <name evidence="8" type="ORF">OL497_02030</name>
</gene>
<sequence length="388" mass="41175">MNKIAYIGCLGLVSIITTEFGIIGILPQVAAHYGISIDRAGILLSAFALVIALTGPFMTLLAARFDRRNVMALSIGIFLLAGMVSLLSPPFWLLLLVRVLPAFLQPVFISTAIAVAVSNAGKGEAHRLMAVVLGGISLATVTTLPVATWLAGVYGWQASFGLQALMSGIALVAILWLLPPMPVTVRKSYGAQLRVLTQPNFLLSAVMNFLMIGAWFCSYSYFADYLGKVKHMDTAMISSMMLLFGITGVLGNRLAGKMLGKSVAGTTAFFLAGTLLLPVGLYYAGDNQLLTIFMIGLWGLFYAPCFLTASAYIIAAAPEALEFANSFSTSCGNLGVSVGTAVSGMVIASYGVQYTPWTGMVFGGAALLVMYWRSRLRPAAAKVPCMAQ</sequence>
<dbReference type="InterPro" id="IPR036259">
    <property type="entry name" value="MFS_trans_sf"/>
</dbReference>
<keyword evidence="5 6" id="KW-0472">Membrane</keyword>
<organism evidence="8 9">
    <name type="scientific">Chitinophaga nivalis</name>
    <dbReference type="NCBI Taxonomy" id="2991709"/>
    <lineage>
        <taxon>Bacteria</taxon>
        <taxon>Pseudomonadati</taxon>
        <taxon>Bacteroidota</taxon>
        <taxon>Chitinophagia</taxon>
        <taxon>Chitinophagales</taxon>
        <taxon>Chitinophagaceae</taxon>
        <taxon>Chitinophaga</taxon>
    </lineage>
</organism>
<reference evidence="8 9" key="1">
    <citation type="submission" date="2022-10" db="EMBL/GenBank/DDBJ databases">
        <title>Chitinophaga nivalis PC15 sp. nov., isolated from Pyeongchang county, South Korea.</title>
        <authorList>
            <person name="Trinh H.N."/>
        </authorList>
    </citation>
    <scope>NUCLEOTIDE SEQUENCE [LARGE SCALE GENOMIC DNA]</scope>
    <source>
        <strain evidence="8 9">PC14</strain>
    </source>
</reference>
<feature type="transmembrane region" description="Helical" evidence="6">
    <location>
        <begin position="93"/>
        <end position="116"/>
    </location>
</feature>
<proteinExistence type="predicted"/>
<evidence type="ECO:0000256" key="3">
    <source>
        <dbReference type="ARBA" id="ARBA00022692"/>
    </source>
</evidence>
<evidence type="ECO:0000259" key="7">
    <source>
        <dbReference type="PROSITE" id="PS50850"/>
    </source>
</evidence>
<dbReference type="Gene3D" id="1.20.1250.20">
    <property type="entry name" value="MFS general substrate transporter like domains"/>
    <property type="match status" value="1"/>
</dbReference>
<feature type="transmembrane region" description="Helical" evidence="6">
    <location>
        <begin position="354"/>
        <end position="372"/>
    </location>
</feature>
<evidence type="ECO:0000256" key="6">
    <source>
        <dbReference type="SAM" id="Phobius"/>
    </source>
</evidence>
<keyword evidence="4 6" id="KW-1133">Transmembrane helix</keyword>
<dbReference type="SUPFAM" id="SSF103473">
    <property type="entry name" value="MFS general substrate transporter"/>
    <property type="match status" value="1"/>
</dbReference>
<feature type="transmembrane region" description="Helical" evidence="6">
    <location>
        <begin position="200"/>
        <end position="222"/>
    </location>
</feature>
<keyword evidence="2" id="KW-1003">Cell membrane</keyword>
<dbReference type="InterPro" id="IPR050189">
    <property type="entry name" value="MFS_Efflux_Transporters"/>
</dbReference>
<feature type="transmembrane region" description="Helical" evidence="6">
    <location>
        <begin position="70"/>
        <end position="87"/>
    </location>
</feature>
<dbReference type="InterPro" id="IPR011701">
    <property type="entry name" value="MFS"/>
</dbReference>
<evidence type="ECO:0000313" key="9">
    <source>
        <dbReference type="Proteomes" id="UP001207742"/>
    </source>
</evidence>
<evidence type="ECO:0000256" key="5">
    <source>
        <dbReference type="ARBA" id="ARBA00023136"/>
    </source>
</evidence>
<feature type="transmembrane region" description="Helical" evidence="6">
    <location>
        <begin position="7"/>
        <end position="30"/>
    </location>
</feature>
<dbReference type="PANTHER" id="PTHR43124">
    <property type="entry name" value="PURINE EFFLUX PUMP PBUE"/>
    <property type="match status" value="1"/>
</dbReference>
<dbReference type="RefSeq" id="WP_264727240.1">
    <property type="nucleotide sequence ID" value="NZ_JAPDNR010000001.1"/>
</dbReference>
<feature type="domain" description="Major facilitator superfamily (MFS) profile" evidence="7">
    <location>
        <begin position="1"/>
        <end position="381"/>
    </location>
</feature>
<feature type="transmembrane region" description="Helical" evidence="6">
    <location>
        <begin position="290"/>
        <end position="315"/>
    </location>
</feature>
<dbReference type="PROSITE" id="PS50850">
    <property type="entry name" value="MFS"/>
    <property type="match status" value="1"/>
</dbReference>
<dbReference type="PANTHER" id="PTHR43124:SF3">
    <property type="entry name" value="CHLORAMPHENICOL EFFLUX PUMP RV0191"/>
    <property type="match status" value="1"/>
</dbReference>